<comment type="caution">
    <text evidence="5">The sequence shown here is derived from an EMBL/GenBank/DDBJ whole genome shotgun (WGS) entry which is preliminary data.</text>
</comment>
<dbReference type="SUPFAM" id="SSF53448">
    <property type="entry name" value="Nucleotide-diphospho-sugar transferases"/>
    <property type="match status" value="1"/>
</dbReference>
<sequence>MECTLHCDDAFRAIVRGCTVWRRYSDGKMTARVSRGDGGFRSRGRRTDEETKRKGGRGEYYRQRKGERMRRFGITGGVPNVKRDTVIFTVGIFTLAAVSVWVHKVGMYFGDRSAANLQEDAVSSSDGQDAFSSASRAMGLDSLSKELFGNPPGRRARFAIISAHNGKVYDVMANLASETKAQYARLYGYSYFSDSDLLSDKMSFTQKSGSRIAAFRRHLDDYDWLLWLDTDVLITNASMSLESLVDLYAPPGSGHFVVLSRDWGGRQVNPGVTLLSTGREGRAFLDRWAVEIGLVDRNDDLMAIREGMEKKHAPELEYVSWVPQQVLNSYAHLELEHQPFDRNTVEHHKSHHLWTQGDQFVHVVNCLRQSHKLDHACCNGIAAFYYVEFMKSLREVQLRDSGAPSLAQSFEQVTWKDWTRPFFRELCVPVH</sequence>
<protein>
    <recommendedName>
        <fullName evidence="7">Glycosyltransferase family 34 protein</fullName>
    </recommendedName>
</protein>
<keyword evidence="2" id="KW-0328">Glycosyltransferase</keyword>
<reference evidence="6" key="1">
    <citation type="journal article" date="2019" name="Nat. Commun.">
        <title>Expansion of phycobilisome linker gene families in mesophilic red algae.</title>
        <authorList>
            <person name="Lee J."/>
            <person name="Kim D."/>
            <person name="Bhattacharya D."/>
            <person name="Yoon H.S."/>
        </authorList>
    </citation>
    <scope>NUCLEOTIDE SEQUENCE [LARGE SCALE GENOMIC DNA]</scope>
    <source>
        <strain evidence="6">CCMP 1328</strain>
    </source>
</reference>
<keyword evidence="3" id="KW-0808">Transferase</keyword>
<dbReference type="PANTHER" id="PTHR31306">
    <property type="entry name" value="ALPHA-1,6-MANNOSYLTRANSFERASE MNN11-RELATED"/>
    <property type="match status" value="1"/>
</dbReference>
<dbReference type="GO" id="GO:0016757">
    <property type="term" value="F:glycosyltransferase activity"/>
    <property type="evidence" value="ECO:0007669"/>
    <property type="project" value="UniProtKB-KW"/>
</dbReference>
<dbReference type="InterPro" id="IPR008630">
    <property type="entry name" value="Glyco_trans_34"/>
</dbReference>
<dbReference type="OrthoDB" id="407658at2759"/>
<dbReference type="Proteomes" id="UP000324585">
    <property type="component" value="Unassembled WGS sequence"/>
</dbReference>
<dbReference type="EMBL" id="VRMN01000004">
    <property type="protein sequence ID" value="KAA8494694.1"/>
    <property type="molecule type" value="Genomic_DNA"/>
</dbReference>
<evidence type="ECO:0000256" key="3">
    <source>
        <dbReference type="ARBA" id="ARBA00022679"/>
    </source>
</evidence>
<comment type="similarity">
    <text evidence="1">Belongs to the glycosyltransferase 34 family.</text>
</comment>
<organism evidence="5 6">
    <name type="scientific">Porphyridium purpureum</name>
    <name type="common">Red alga</name>
    <name type="synonym">Porphyridium cruentum</name>
    <dbReference type="NCBI Taxonomy" id="35688"/>
    <lineage>
        <taxon>Eukaryota</taxon>
        <taxon>Rhodophyta</taxon>
        <taxon>Bangiophyceae</taxon>
        <taxon>Porphyridiales</taxon>
        <taxon>Porphyridiaceae</taxon>
        <taxon>Porphyridium</taxon>
    </lineage>
</organism>
<dbReference type="AlphaFoldDB" id="A0A5J4YVG2"/>
<feature type="region of interest" description="Disordered" evidence="4">
    <location>
        <begin position="35"/>
        <end position="57"/>
    </location>
</feature>
<evidence type="ECO:0000256" key="2">
    <source>
        <dbReference type="ARBA" id="ARBA00022676"/>
    </source>
</evidence>
<dbReference type="GO" id="GO:0006487">
    <property type="term" value="P:protein N-linked glycosylation"/>
    <property type="evidence" value="ECO:0007669"/>
    <property type="project" value="TreeGrafter"/>
</dbReference>
<evidence type="ECO:0000256" key="1">
    <source>
        <dbReference type="ARBA" id="ARBA00005664"/>
    </source>
</evidence>
<evidence type="ECO:0000313" key="5">
    <source>
        <dbReference type="EMBL" id="KAA8494694.1"/>
    </source>
</evidence>
<accession>A0A5J4YVG2</accession>
<dbReference type="InterPro" id="IPR029044">
    <property type="entry name" value="Nucleotide-diphossugar_trans"/>
</dbReference>
<evidence type="ECO:0000256" key="4">
    <source>
        <dbReference type="SAM" id="MobiDB-lite"/>
    </source>
</evidence>
<evidence type="ECO:0008006" key="7">
    <source>
        <dbReference type="Google" id="ProtNLM"/>
    </source>
</evidence>
<proteinExistence type="inferred from homology"/>
<gene>
    <name evidence="5" type="ORF">FVE85_2935</name>
</gene>
<evidence type="ECO:0000313" key="6">
    <source>
        <dbReference type="Proteomes" id="UP000324585"/>
    </source>
</evidence>
<name>A0A5J4YVG2_PORPP</name>
<dbReference type="PANTHER" id="PTHR31306:SF4">
    <property type="entry name" value="ALPHA-1,2-GALACTOSYLTRANSFERASE"/>
    <property type="match status" value="1"/>
</dbReference>
<dbReference type="GO" id="GO:0000139">
    <property type="term" value="C:Golgi membrane"/>
    <property type="evidence" value="ECO:0007669"/>
    <property type="project" value="TreeGrafter"/>
</dbReference>
<dbReference type="Gene3D" id="3.90.550.10">
    <property type="entry name" value="Spore Coat Polysaccharide Biosynthesis Protein SpsA, Chain A"/>
    <property type="match status" value="1"/>
</dbReference>
<keyword evidence="6" id="KW-1185">Reference proteome</keyword>